<reference evidence="3" key="1">
    <citation type="submission" date="2021-03" db="EMBL/GenBank/DDBJ databases">
        <title>Revisited historic fungal species revealed as producer of novel bioactive compounds through whole genome sequencing and comparative genomics.</title>
        <authorList>
            <person name="Vignolle G.A."/>
            <person name="Hochenegger N."/>
            <person name="Mach R.L."/>
            <person name="Mach-Aigner A.R."/>
            <person name="Javad Rahimi M."/>
            <person name="Salim K.A."/>
            <person name="Chan C.M."/>
            <person name="Lim L.B.L."/>
            <person name="Cai F."/>
            <person name="Druzhinina I.S."/>
            <person name="U'Ren J.M."/>
            <person name="Derntl C."/>
        </authorList>
    </citation>
    <scope>NUCLEOTIDE SEQUENCE</scope>
    <source>
        <strain evidence="3">TUCIM 5799</strain>
    </source>
</reference>
<name>A0A9P9WP28_9PEZI</name>
<feature type="compositionally biased region" description="Acidic residues" evidence="1">
    <location>
        <begin position="380"/>
        <end position="390"/>
    </location>
</feature>
<dbReference type="Proteomes" id="UP000829685">
    <property type="component" value="Unassembled WGS sequence"/>
</dbReference>
<feature type="transmembrane region" description="Helical" evidence="2">
    <location>
        <begin position="217"/>
        <end position="240"/>
    </location>
</feature>
<comment type="caution">
    <text evidence="3">The sequence shown here is derived from an EMBL/GenBank/DDBJ whole genome shotgun (WGS) entry which is preliminary data.</text>
</comment>
<protein>
    <submittedName>
        <fullName evidence="3">Uncharacterized protein</fullName>
    </submittedName>
</protein>
<gene>
    <name evidence="3" type="ORF">JX265_005057</name>
</gene>
<feature type="region of interest" description="Disordered" evidence="1">
    <location>
        <begin position="337"/>
        <end position="409"/>
    </location>
</feature>
<feature type="transmembrane region" description="Helical" evidence="2">
    <location>
        <begin position="175"/>
        <end position="196"/>
    </location>
</feature>
<feature type="region of interest" description="Disordered" evidence="1">
    <location>
        <begin position="275"/>
        <end position="322"/>
    </location>
</feature>
<evidence type="ECO:0000313" key="3">
    <source>
        <dbReference type="EMBL" id="KAI1873435.1"/>
    </source>
</evidence>
<dbReference type="AlphaFoldDB" id="A0A9P9WP28"/>
<dbReference type="EMBL" id="JAFIMR010000010">
    <property type="protein sequence ID" value="KAI1873435.1"/>
    <property type="molecule type" value="Genomic_DNA"/>
</dbReference>
<evidence type="ECO:0000256" key="2">
    <source>
        <dbReference type="SAM" id="Phobius"/>
    </source>
</evidence>
<dbReference type="PANTHER" id="PTHR38848:SF3">
    <property type="entry name" value="G-PROTEIN COUPLED RECEPTORS FAMILY 3 PROFILE DOMAIN-CONTAINING PROTEIN"/>
    <property type="match status" value="1"/>
</dbReference>
<feature type="transmembrane region" description="Helical" evidence="2">
    <location>
        <begin position="22"/>
        <end position="44"/>
    </location>
</feature>
<feature type="transmembrane region" description="Helical" evidence="2">
    <location>
        <begin position="56"/>
        <end position="80"/>
    </location>
</feature>
<keyword evidence="2" id="KW-0812">Transmembrane</keyword>
<feature type="transmembrane region" description="Helical" evidence="2">
    <location>
        <begin position="134"/>
        <end position="155"/>
    </location>
</feature>
<dbReference type="PANTHER" id="PTHR38848">
    <property type="entry name" value="G-PROTEIN COUPLED RECEPTORS FAMILY 3 PROFILE DOMAIN-CONTAINING PROTEIN"/>
    <property type="match status" value="1"/>
</dbReference>
<keyword evidence="2" id="KW-0472">Membrane</keyword>
<proteinExistence type="predicted"/>
<keyword evidence="2" id="KW-1133">Transmembrane helix</keyword>
<organism evidence="3 4">
    <name type="scientific">Neoarthrinium moseri</name>
    <dbReference type="NCBI Taxonomy" id="1658444"/>
    <lineage>
        <taxon>Eukaryota</taxon>
        <taxon>Fungi</taxon>
        <taxon>Dikarya</taxon>
        <taxon>Ascomycota</taxon>
        <taxon>Pezizomycotina</taxon>
        <taxon>Sordariomycetes</taxon>
        <taxon>Xylariomycetidae</taxon>
        <taxon>Amphisphaeriales</taxon>
        <taxon>Apiosporaceae</taxon>
        <taxon>Neoarthrinium</taxon>
    </lineage>
</organism>
<keyword evidence="4" id="KW-1185">Reference proteome</keyword>
<sequence length="409" mass="45665">MPPPLHPRQDGDIAPVPFHEPLAGTVVDVIVSLISIAILSSFLTQRFHMIKTWKKLPLVVWLVFAIFVDSWLFVFVTAILKHGVGINTSYGMCSSAILLCLICYVTTKMIYLFLVEKAFIVRNGSKPRLQSKLYIFNSFGMLTIYVVVSILNFIFRITRIDDGQCIIGMKRVAMIPLITFDLLVNVYLTTLFLIPLRCLYSFRDMPRTRANVRLRSVALRTFVGALSTTISSVVNLTVLMALDGEPGWVCLMCCNCDILFSAVVIQWVTSRDNAGTASSVDHKNSLQPNLDDRGTPQSHRQDGRRASAVADMHGSRSGSKYADEMDVTAYPLSSPLGPYRSAELRNANPFNESSRPKRMRRLSSTSLVQEPPSRASEQETATDPETETDTDGIRVSIAWGRENAQKQMT</sequence>
<accession>A0A9P9WP28</accession>
<evidence type="ECO:0000256" key="1">
    <source>
        <dbReference type="SAM" id="MobiDB-lite"/>
    </source>
</evidence>
<feature type="transmembrane region" description="Helical" evidence="2">
    <location>
        <begin position="92"/>
        <end position="114"/>
    </location>
</feature>
<feature type="transmembrane region" description="Helical" evidence="2">
    <location>
        <begin position="246"/>
        <end position="268"/>
    </location>
</feature>
<evidence type="ECO:0000313" key="4">
    <source>
        <dbReference type="Proteomes" id="UP000829685"/>
    </source>
</evidence>
<feature type="compositionally biased region" description="Basic and acidic residues" evidence="1">
    <location>
        <begin position="280"/>
        <end position="305"/>
    </location>
</feature>